<evidence type="ECO:0000256" key="10">
    <source>
        <dbReference type="SAM" id="MobiDB-lite"/>
    </source>
</evidence>
<dbReference type="InterPro" id="IPR047520">
    <property type="entry name" value="XPF_nuclease"/>
</dbReference>
<dbReference type="Proteomes" id="UP001151516">
    <property type="component" value="Unassembled WGS sequence"/>
</dbReference>
<dbReference type="InterPro" id="IPR006166">
    <property type="entry name" value="ERCC4_domain"/>
</dbReference>
<dbReference type="AlphaFoldDB" id="A0A9W8GGK6"/>
<evidence type="ECO:0000256" key="5">
    <source>
        <dbReference type="ARBA" id="ARBA00022763"/>
    </source>
</evidence>
<keyword evidence="3" id="KW-0540">Nuclease</keyword>
<sequence length="927" mass="101218">MTALLPFQRRAVDALLDEDALCIVARGLGLRRVVAEFCRICATPQALVFLLNASDTEEQALQQQLMALRSGHADACTLRVIKNETNPAARAQLYRQGGLISVTSRILVVDLLNDIVPIELVTGLIVLDANRVTAESTEAFILRMMRSRNPQAFVKAVSESPESFTLGFAPLEKTLKALGLRHVQLWPRFHVLVQEDLACAKAPVAELRLPPTRAMIELQQAALDCVSATISELSSATKLLDPDAINVESSLFRYFDALVKRMLAPHWHRLNARVRGMVTDLAALRRVAELITAYDCVSLLKYLDTLLLATKSPTQAPPLWLASDSANILYSVARSRVFSRRTAAEASGDEANADQMRLLGLPGSIVPALEVPPKLLLLAKLLEEVGVANRTAIRQGRSSTSGPVLVMTGSARECQMIRTFLATAHKTVDLGPGGKHPKMMADLLRGFFRWKAHMNSGSGGTAGRGRSNNNGTNSGATSSPSVAAPPQPQSQAACRGAPAAKRRRVRGASAAGAKLPRAPADALEQETATLAAHIEIHADGSQSLSHTGLDDPHGLEGINPDDIDDGWLDAADEMPEFDEFYGILPASETVLVRPYSTSGDSDFLSLLQPTHIILYDPDPAFIRQVEMYQAQGHVLSQVYFMVYDNSIEEQRYLSAIRRERESFETLIRQNASLVIPISTASPVNALLLARRSQRTAVHIPMGTPTIVVDVREFYSPLPSLLHAAGFNVVPRTIAVGDYILHDHLCVERKSLPDLIQSLRSGRLFNQAESMIAHYSYAVLLIEFEMNTSFSLQAIGSLNPDIAVNSINSQLTMLVLTFPRLRIVWSSSPYETASIFTELKRDAAEPDIDRAVAMGQDDSSVEKESIYASHPIALLQSLLGVTLRNYQALANKFKSISDICAASKDDLVSVLGMEAAIKLYEFIRSSIN</sequence>
<comment type="subcellular location">
    <subcellularLocation>
        <location evidence="1">Nucleus</location>
    </subcellularLocation>
</comment>
<dbReference type="SUPFAM" id="SSF47781">
    <property type="entry name" value="RuvA domain 2-like"/>
    <property type="match status" value="1"/>
</dbReference>
<dbReference type="Pfam" id="PF02732">
    <property type="entry name" value="ERCC4"/>
    <property type="match status" value="1"/>
</dbReference>
<keyword evidence="9" id="KW-0539">Nucleus</keyword>
<dbReference type="Gene3D" id="3.40.50.10130">
    <property type="match status" value="1"/>
</dbReference>
<dbReference type="GO" id="GO:0003697">
    <property type="term" value="F:single-stranded DNA binding"/>
    <property type="evidence" value="ECO:0007669"/>
    <property type="project" value="TreeGrafter"/>
</dbReference>
<dbReference type="OrthoDB" id="361020at2759"/>
<comment type="similarity">
    <text evidence="2">Belongs to the XPF family.</text>
</comment>
<dbReference type="GO" id="GO:0000110">
    <property type="term" value="C:nucleotide-excision repair factor 1 complex"/>
    <property type="evidence" value="ECO:0007669"/>
    <property type="project" value="TreeGrafter"/>
</dbReference>
<evidence type="ECO:0000256" key="9">
    <source>
        <dbReference type="ARBA" id="ARBA00023242"/>
    </source>
</evidence>
<evidence type="ECO:0000256" key="8">
    <source>
        <dbReference type="ARBA" id="ARBA00023204"/>
    </source>
</evidence>
<evidence type="ECO:0000313" key="13">
    <source>
        <dbReference type="Proteomes" id="UP001151516"/>
    </source>
</evidence>
<evidence type="ECO:0000256" key="1">
    <source>
        <dbReference type="ARBA" id="ARBA00004123"/>
    </source>
</evidence>
<organism evidence="12 13">
    <name type="scientific">Coemansia spiralis</name>
    <dbReference type="NCBI Taxonomy" id="417178"/>
    <lineage>
        <taxon>Eukaryota</taxon>
        <taxon>Fungi</taxon>
        <taxon>Fungi incertae sedis</taxon>
        <taxon>Zoopagomycota</taxon>
        <taxon>Kickxellomycotina</taxon>
        <taxon>Kickxellomycetes</taxon>
        <taxon>Kickxellales</taxon>
        <taxon>Kickxellaceae</taxon>
        <taxon>Coemansia</taxon>
    </lineage>
</organism>
<evidence type="ECO:0000259" key="11">
    <source>
        <dbReference type="SMART" id="SM00891"/>
    </source>
</evidence>
<dbReference type="GO" id="GO:0003684">
    <property type="term" value="F:damaged DNA binding"/>
    <property type="evidence" value="ECO:0007669"/>
    <property type="project" value="TreeGrafter"/>
</dbReference>
<dbReference type="GO" id="GO:0000712">
    <property type="term" value="P:resolution of meiotic recombination intermediates"/>
    <property type="evidence" value="ECO:0007669"/>
    <property type="project" value="TreeGrafter"/>
</dbReference>
<evidence type="ECO:0000256" key="7">
    <source>
        <dbReference type="ARBA" id="ARBA00023125"/>
    </source>
</evidence>
<dbReference type="GO" id="GO:1901255">
    <property type="term" value="P:nucleotide-excision repair involved in interstrand cross-link repair"/>
    <property type="evidence" value="ECO:0007669"/>
    <property type="project" value="TreeGrafter"/>
</dbReference>
<keyword evidence="4" id="KW-0255">Endonuclease</keyword>
<proteinExistence type="inferred from homology"/>
<dbReference type="PANTHER" id="PTHR10150">
    <property type="entry name" value="DNA REPAIR ENDONUCLEASE XPF"/>
    <property type="match status" value="1"/>
</dbReference>
<feature type="region of interest" description="Disordered" evidence="10">
    <location>
        <begin position="455"/>
        <end position="520"/>
    </location>
</feature>
<dbReference type="SMART" id="SM00891">
    <property type="entry name" value="ERCC4"/>
    <property type="match status" value="1"/>
</dbReference>
<evidence type="ECO:0000313" key="12">
    <source>
        <dbReference type="EMBL" id="KAJ2685309.1"/>
    </source>
</evidence>
<keyword evidence="13" id="KW-1185">Reference proteome</keyword>
<evidence type="ECO:0000256" key="4">
    <source>
        <dbReference type="ARBA" id="ARBA00022759"/>
    </source>
</evidence>
<keyword evidence="8" id="KW-0234">DNA repair</keyword>
<dbReference type="CDD" id="cd20078">
    <property type="entry name" value="XPF_nuclease_XPF_euk"/>
    <property type="match status" value="1"/>
</dbReference>
<dbReference type="InterPro" id="IPR011335">
    <property type="entry name" value="Restrct_endonuc-II-like"/>
</dbReference>
<accession>A0A9W8GGK6</accession>
<dbReference type="InterPro" id="IPR010994">
    <property type="entry name" value="RuvA_2-like"/>
</dbReference>
<dbReference type="PANTHER" id="PTHR10150:SF0">
    <property type="entry name" value="DNA REPAIR ENDONUCLEASE XPF"/>
    <property type="match status" value="1"/>
</dbReference>
<reference evidence="12" key="1">
    <citation type="submission" date="2022-07" db="EMBL/GenBank/DDBJ databases">
        <title>Phylogenomic reconstructions and comparative analyses of Kickxellomycotina fungi.</title>
        <authorList>
            <person name="Reynolds N.K."/>
            <person name="Stajich J.E."/>
            <person name="Barry K."/>
            <person name="Grigoriev I.V."/>
            <person name="Crous P."/>
            <person name="Smith M.E."/>
        </authorList>
    </citation>
    <scope>NUCLEOTIDE SEQUENCE</scope>
    <source>
        <strain evidence="12">CBS 109367</strain>
    </source>
</reference>
<evidence type="ECO:0000256" key="6">
    <source>
        <dbReference type="ARBA" id="ARBA00022801"/>
    </source>
</evidence>
<gene>
    <name evidence="12" type="primary">rad16_3</name>
    <name evidence="12" type="ORF">IWW39_004345</name>
</gene>
<comment type="caution">
    <text evidence="12">The sequence shown here is derived from an EMBL/GenBank/DDBJ whole genome shotgun (WGS) entry which is preliminary data.</text>
</comment>
<evidence type="ECO:0000256" key="2">
    <source>
        <dbReference type="ARBA" id="ARBA00010015"/>
    </source>
</evidence>
<dbReference type="EMBL" id="JANBTX010000159">
    <property type="protein sequence ID" value="KAJ2685309.1"/>
    <property type="molecule type" value="Genomic_DNA"/>
</dbReference>
<keyword evidence="6" id="KW-0378">Hydrolase</keyword>
<keyword evidence="7" id="KW-0238">DNA-binding</keyword>
<dbReference type="SUPFAM" id="SSF52980">
    <property type="entry name" value="Restriction endonuclease-like"/>
    <property type="match status" value="1"/>
</dbReference>
<dbReference type="FunFam" id="3.40.50.10130:FF:000002">
    <property type="entry name" value="DNA repair endonuclease XPF"/>
    <property type="match status" value="1"/>
</dbReference>
<protein>
    <submittedName>
        <fullName evidence="12">DNA repair protein RAD16</fullName>
    </submittedName>
</protein>
<feature type="domain" description="ERCC4" evidence="11">
    <location>
        <begin position="705"/>
        <end position="785"/>
    </location>
</feature>
<name>A0A9W8GGK6_9FUNG</name>
<dbReference type="GO" id="GO:0000014">
    <property type="term" value="F:single-stranded DNA endodeoxyribonuclease activity"/>
    <property type="evidence" value="ECO:0007669"/>
    <property type="project" value="TreeGrafter"/>
</dbReference>
<dbReference type="Gene3D" id="1.10.150.20">
    <property type="entry name" value="5' to 3' exonuclease, C-terminal subdomain"/>
    <property type="match status" value="1"/>
</dbReference>
<feature type="compositionally biased region" description="Low complexity" evidence="10">
    <location>
        <begin position="464"/>
        <end position="482"/>
    </location>
</feature>
<keyword evidence="5" id="KW-0227">DNA damage</keyword>
<dbReference type="GO" id="GO:0000724">
    <property type="term" value="P:double-strand break repair via homologous recombination"/>
    <property type="evidence" value="ECO:0007669"/>
    <property type="project" value="TreeGrafter"/>
</dbReference>
<evidence type="ECO:0000256" key="3">
    <source>
        <dbReference type="ARBA" id="ARBA00022722"/>
    </source>
</evidence>